<organism evidence="2 3">
    <name type="scientific">Galbibacter pacificus</name>
    <dbReference type="NCBI Taxonomy" id="2996052"/>
    <lineage>
        <taxon>Bacteria</taxon>
        <taxon>Pseudomonadati</taxon>
        <taxon>Bacteroidota</taxon>
        <taxon>Flavobacteriia</taxon>
        <taxon>Flavobacteriales</taxon>
        <taxon>Flavobacteriaceae</taxon>
        <taxon>Galbibacter</taxon>
    </lineage>
</organism>
<dbReference type="InterPro" id="IPR052196">
    <property type="entry name" value="Bact_Kbp"/>
</dbReference>
<dbReference type="PROSITE" id="PS51782">
    <property type="entry name" value="LYSM"/>
    <property type="match status" value="1"/>
</dbReference>
<dbReference type="SMART" id="SM00257">
    <property type="entry name" value="LysM"/>
    <property type="match status" value="1"/>
</dbReference>
<dbReference type="RefSeq" id="WP_277900408.1">
    <property type="nucleotide sequence ID" value="NZ_JAPMUA010000004.1"/>
</dbReference>
<gene>
    <name evidence="2" type="primary">lysM</name>
    <name evidence="2" type="ORF">OSR52_12470</name>
</gene>
<accession>A0ABT6FTT5</accession>
<dbReference type="CDD" id="cd00118">
    <property type="entry name" value="LysM"/>
    <property type="match status" value="1"/>
</dbReference>
<comment type="caution">
    <text evidence="2">The sequence shown here is derived from an EMBL/GenBank/DDBJ whole genome shotgun (WGS) entry which is preliminary data.</text>
</comment>
<evidence type="ECO:0000313" key="2">
    <source>
        <dbReference type="EMBL" id="MDG3586683.1"/>
    </source>
</evidence>
<keyword evidence="3" id="KW-1185">Reference proteome</keyword>
<name>A0ABT6FTT5_9FLAO</name>
<dbReference type="InterPro" id="IPR018392">
    <property type="entry name" value="LysM"/>
</dbReference>
<protein>
    <submittedName>
        <fullName evidence="2">Peptidoglycan-binding protein LysM</fullName>
    </submittedName>
</protein>
<dbReference type="Gene3D" id="3.10.350.10">
    <property type="entry name" value="LysM domain"/>
    <property type="match status" value="1"/>
</dbReference>
<dbReference type="Proteomes" id="UP001153642">
    <property type="component" value="Unassembled WGS sequence"/>
</dbReference>
<dbReference type="Pfam" id="PF01476">
    <property type="entry name" value="LysM"/>
    <property type="match status" value="1"/>
</dbReference>
<dbReference type="NCBIfam" id="NF008399">
    <property type="entry name" value="PRK11198.1"/>
    <property type="match status" value="1"/>
</dbReference>
<dbReference type="InterPro" id="IPR036779">
    <property type="entry name" value="LysM_dom_sf"/>
</dbReference>
<evidence type="ECO:0000313" key="3">
    <source>
        <dbReference type="Proteomes" id="UP001153642"/>
    </source>
</evidence>
<dbReference type="EMBL" id="JAPMUA010000004">
    <property type="protein sequence ID" value="MDG3586683.1"/>
    <property type="molecule type" value="Genomic_DNA"/>
</dbReference>
<feature type="domain" description="LysM" evidence="1">
    <location>
        <begin position="111"/>
        <end position="160"/>
    </location>
</feature>
<reference evidence="2" key="1">
    <citation type="submission" date="2022-11" db="EMBL/GenBank/DDBJ databases">
        <title>High-quality draft genome sequence of Galbibacter sp. strain CMA-7.</title>
        <authorList>
            <person name="Wei L."/>
            <person name="Dong C."/>
            <person name="Shao Z."/>
        </authorList>
    </citation>
    <scope>NUCLEOTIDE SEQUENCE</scope>
    <source>
        <strain evidence="2">CMA-7</strain>
    </source>
</reference>
<sequence>MGLFSFIKDAGAKIFGGKTSAEEAAEAAANKEAAIKAANAKAAAGLSETINDLDLKVENLNISITGDTATVTGRAYDQSTKEKVVLVVGNSAGIAVVDDQMEVENTEPEAQFHTVESGDSLSKIAKKFYGNAMKYPVIFEANKPMLTDPDKIYPGQVLRIPHIEG</sequence>
<dbReference type="PANTHER" id="PTHR34700:SF8">
    <property type="entry name" value="POTASSIUM BINDING PROTEIN KBP"/>
    <property type="match status" value="1"/>
</dbReference>
<evidence type="ECO:0000259" key="1">
    <source>
        <dbReference type="PROSITE" id="PS51782"/>
    </source>
</evidence>
<dbReference type="SUPFAM" id="SSF54106">
    <property type="entry name" value="LysM domain"/>
    <property type="match status" value="1"/>
</dbReference>
<dbReference type="PANTHER" id="PTHR34700">
    <property type="entry name" value="POTASSIUM BINDING PROTEIN KBP"/>
    <property type="match status" value="1"/>
</dbReference>
<proteinExistence type="predicted"/>